<dbReference type="RefSeq" id="WP_150903167.1">
    <property type="nucleotide sequence ID" value="NZ_VTWT01000003.1"/>
</dbReference>
<sequence length="237" mass="26904">MPKLVELPKASFKRSYDLAKAVDALGGKATHEASGYRMGMSQGGAFRAVISTAEKFNLIDSSRGFLHLTDLYIKIRDAGDEESRISFLRRSFLSLKLFNDLYEKIKGQRLRVPLIEGLLVNEFHVPGESTSRITKYFIDGGKLVKLINEENKLLDLDEIGQRSLFPEIDLQVESQKHLSGAGPKNSEIINYFQQFIKQPKYYSIQITGPEIDTKITIKDKHDLEIITLILDSIRKKI</sequence>
<protein>
    <submittedName>
        <fullName evidence="1">Uncharacterized protein</fullName>
    </submittedName>
</protein>
<dbReference type="EMBL" id="VTWT01000003">
    <property type="protein sequence ID" value="KAA9340095.1"/>
    <property type="molecule type" value="Genomic_DNA"/>
</dbReference>
<organism evidence="1 2">
    <name type="scientific">Adhaeribacter soli</name>
    <dbReference type="NCBI Taxonomy" id="2607655"/>
    <lineage>
        <taxon>Bacteria</taxon>
        <taxon>Pseudomonadati</taxon>
        <taxon>Bacteroidota</taxon>
        <taxon>Cytophagia</taxon>
        <taxon>Cytophagales</taxon>
        <taxon>Hymenobacteraceae</taxon>
        <taxon>Adhaeribacter</taxon>
    </lineage>
</organism>
<gene>
    <name evidence="1" type="ORF">F0P94_07020</name>
</gene>
<reference evidence="1 2" key="1">
    <citation type="submission" date="2019-09" db="EMBL/GenBank/DDBJ databases">
        <title>Genome sequence of Adhaeribacter sp. M2.</title>
        <authorList>
            <person name="Srinivasan S."/>
        </authorList>
    </citation>
    <scope>NUCLEOTIDE SEQUENCE [LARGE SCALE GENOMIC DNA]</scope>
    <source>
        <strain evidence="1 2">M2</strain>
    </source>
</reference>
<keyword evidence="2" id="KW-1185">Reference proteome</keyword>
<accession>A0A5N1J068</accession>
<comment type="caution">
    <text evidence="1">The sequence shown here is derived from an EMBL/GenBank/DDBJ whole genome shotgun (WGS) entry which is preliminary data.</text>
</comment>
<evidence type="ECO:0000313" key="2">
    <source>
        <dbReference type="Proteomes" id="UP000326570"/>
    </source>
</evidence>
<dbReference type="AlphaFoldDB" id="A0A5N1J068"/>
<evidence type="ECO:0000313" key="1">
    <source>
        <dbReference type="EMBL" id="KAA9340095.1"/>
    </source>
</evidence>
<name>A0A5N1J068_9BACT</name>
<proteinExistence type="predicted"/>
<dbReference type="Proteomes" id="UP000326570">
    <property type="component" value="Unassembled WGS sequence"/>
</dbReference>